<proteinExistence type="predicted"/>
<dbReference type="EMBL" id="JAAIUW010000008">
    <property type="protein sequence ID" value="KAF7821152.1"/>
    <property type="molecule type" value="Genomic_DNA"/>
</dbReference>
<evidence type="ECO:0000313" key="2">
    <source>
        <dbReference type="Proteomes" id="UP000634136"/>
    </source>
</evidence>
<comment type="caution">
    <text evidence="1">The sequence shown here is derived from an EMBL/GenBank/DDBJ whole genome shotgun (WGS) entry which is preliminary data.</text>
</comment>
<sequence length="77" mass="9504">MQGSRSRASRTLYWDFRRTLYRHILGNTEMQRDKKINMQMQERISPQEDDMRLSRPVEIWRESYHDDHFSQCIQPTD</sequence>
<name>A0A834WFU0_9FABA</name>
<organism evidence="1 2">
    <name type="scientific">Senna tora</name>
    <dbReference type="NCBI Taxonomy" id="362788"/>
    <lineage>
        <taxon>Eukaryota</taxon>
        <taxon>Viridiplantae</taxon>
        <taxon>Streptophyta</taxon>
        <taxon>Embryophyta</taxon>
        <taxon>Tracheophyta</taxon>
        <taxon>Spermatophyta</taxon>
        <taxon>Magnoliopsida</taxon>
        <taxon>eudicotyledons</taxon>
        <taxon>Gunneridae</taxon>
        <taxon>Pentapetalae</taxon>
        <taxon>rosids</taxon>
        <taxon>fabids</taxon>
        <taxon>Fabales</taxon>
        <taxon>Fabaceae</taxon>
        <taxon>Caesalpinioideae</taxon>
        <taxon>Cassia clade</taxon>
        <taxon>Senna</taxon>
    </lineage>
</organism>
<keyword evidence="2" id="KW-1185">Reference proteome</keyword>
<protein>
    <submittedName>
        <fullName evidence="1">Uncharacterized protein</fullName>
    </submittedName>
</protein>
<dbReference type="Proteomes" id="UP000634136">
    <property type="component" value="Unassembled WGS sequence"/>
</dbReference>
<dbReference type="AlphaFoldDB" id="A0A834WFU0"/>
<reference evidence="1" key="1">
    <citation type="submission" date="2020-09" db="EMBL/GenBank/DDBJ databases">
        <title>Genome-Enabled Discovery of Anthraquinone Biosynthesis in Senna tora.</title>
        <authorList>
            <person name="Kang S.-H."/>
            <person name="Pandey R.P."/>
            <person name="Lee C.-M."/>
            <person name="Sim J.-S."/>
            <person name="Jeong J.-T."/>
            <person name="Choi B.-S."/>
            <person name="Jung M."/>
            <person name="Ginzburg D."/>
            <person name="Zhao K."/>
            <person name="Won S.Y."/>
            <person name="Oh T.-J."/>
            <person name="Yu Y."/>
            <person name="Kim N.-H."/>
            <person name="Lee O.R."/>
            <person name="Lee T.-H."/>
            <person name="Bashyal P."/>
            <person name="Kim T.-S."/>
            <person name="Lee W.-H."/>
            <person name="Kawkins C."/>
            <person name="Kim C.-K."/>
            <person name="Kim J.S."/>
            <person name="Ahn B.O."/>
            <person name="Rhee S.Y."/>
            <person name="Sohng J.K."/>
        </authorList>
    </citation>
    <scope>NUCLEOTIDE SEQUENCE</scope>
    <source>
        <tissue evidence="1">Leaf</tissue>
    </source>
</reference>
<gene>
    <name evidence="1" type="ORF">G2W53_026607</name>
</gene>
<evidence type="ECO:0000313" key="1">
    <source>
        <dbReference type="EMBL" id="KAF7821152.1"/>
    </source>
</evidence>
<accession>A0A834WFU0</accession>